<dbReference type="InterPro" id="IPR052374">
    <property type="entry name" value="SERAC1"/>
</dbReference>
<evidence type="ECO:0000256" key="3">
    <source>
        <dbReference type="ARBA" id="ARBA00022824"/>
    </source>
</evidence>
<dbReference type="Proteomes" id="UP000325286">
    <property type="component" value="Chromosome"/>
</dbReference>
<evidence type="ECO:0000313" key="5">
    <source>
        <dbReference type="EMBL" id="QEG43755.1"/>
    </source>
</evidence>
<evidence type="ECO:0000313" key="6">
    <source>
        <dbReference type="Proteomes" id="UP000325286"/>
    </source>
</evidence>
<keyword evidence="6" id="KW-1185">Reference proteome</keyword>
<evidence type="ECO:0000256" key="2">
    <source>
        <dbReference type="ARBA" id="ARBA00004370"/>
    </source>
</evidence>
<evidence type="ECO:0000256" key="4">
    <source>
        <dbReference type="ARBA" id="ARBA00023136"/>
    </source>
</evidence>
<dbReference type="KEGG" id="rul:UC8_58100"/>
<dbReference type="AlphaFoldDB" id="A0A5B9R1R7"/>
<comment type="subcellular location">
    <subcellularLocation>
        <location evidence="1">Endoplasmic reticulum</location>
    </subcellularLocation>
    <subcellularLocation>
        <location evidence="2">Membrane</location>
    </subcellularLocation>
</comment>
<keyword evidence="4" id="KW-0472">Membrane</keyword>
<reference evidence="5 6" key="1">
    <citation type="submission" date="2019-08" db="EMBL/GenBank/DDBJ databases">
        <title>Deep-cultivation of Planctomycetes and their phenomic and genomic characterization uncovers novel biology.</title>
        <authorList>
            <person name="Wiegand S."/>
            <person name="Jogler M."/>
            <person name="Boedeker C."/>
            <person name="Pinto D."/>
            <person name="Vollmers J."/>
            <person name="Rivas-Marin E."/>
            <person name="Kohn T."/>
            <person name="Peeters S.H."/>
            <person name="Heuer A."/>
            <person name="Rast P."/>
            <person name="Oberbeckmann S."/>
            <person name="Bunk B."/>
            <person name="Jeske O."/>
            <person name="Meyerdierks A."/>
            <person name="Storesund J.E."/>
            <person name="Kallscheuer N."/>
            <person name="Luecker S."/>
            <person name="Lage O.M."/>
            <person name="Pohl T."/>
            <person name="Merkel B.J."/>
            <person name="Hornburger P."/>
            <person name="Mueller R.-W."/>
            <person name="Bruemmer F."/>
            <person name="Labrenz M."/>
            <person name="Spormann A.M."/>
            <person name="Op den Camp H."/>
            <person name="Overmann J."/>
            <person name="Amann R."/>
            <person name="Jetten M.S.M."/>
            <person name="Mascher T."/>
            <person name="Medema M.H."/>
            <person name="Devos D.P."/>
            <person name="Kaster A.-K."/>
            <person name="Ovreas L."/>
            <person name="Rohde M."/>
            <person name="Galperin M.Y."/>
            <person name="Jogler C."/>
        </authorList>
    </citation>
    <scope>NUCLEOTIDE SEQUENCE [LARGE SCALE GENOMIC DNA]</scope>
    <source>
        <strain evidence="5 6">UC8</strain>
    </source>
</reference>
<gene>
    <name evidence="5" type="ORF">UC8_58100</name>
</gene>
<dbReference type="SUPFAM" id="SSF53474">
    <property type="entry name" value="alpha/beta-Hydrolases"/>
    <property type="match status" value="1"/>
</dbReference>
<sequence length="675" mass="75757">MATIQRISEENATPKADVVFIHGLWGDAEGTWKHLDSKHDGAFASFWPMDLADDHKSVAVWTVGYDSSPTHWAGHNMPLLDRANSLLDLLNANDIGSRPLLFITHSLGGLLAKAILRASHETPSDDDKHELHLNARGVVFFSTPHTGSSLANLVKCIPGGRSTSILQELSQADPYLRNLCQWFSDKGKEFDYKCLTYYESQKTKGLTVVDAVSANPNHGMRPVPFDGDHFSVCKIPDRSDQRYKQVLKLLHKITENTKTPDPEFAHSETIENIDFEIGVLPNPPQDGKVIEHHPPSRTLSYVSMASPTMIKISPKMGYLEQIKNREALDPVAYFWNPFKCQFPSLDVVLVNNTEKTLVLSEATLEVKSSKPDFSPVIVVPSNTWDMKLTLKNEGWGKISNAVLRCNILPTSSQEYAPDPPINHIEIGDNFSHVFQLGDFAECTELDLRETFKELGVDTETIAKAGFRNQTIDAFNAMKEGRNVKIAKHIGRFPNTETDEAWAVFPDGYAVVAGLLDFESTNVSGEETKVTLPIRARVFLFNIRYDQPMPPSYQYSAELEHTGINYEVPIKLCQTLKAGDADRFTIRLACTQSAFHQFRIRWNFVGGLNSRSYPIQLHHFVPRTFSREEMEFAESGGLAPEIGDFENVFEGDCVEKTLINTIKMAQLRNMNDRPPS</sequence>
<dbReference type="InterPro" id="IPR029058">
    <property type="entry name" value="AB_hydrolase_fold"/>
</dbReference>
<proteinExistence type="predicted"/>
<dbReference type="OrthoDB" id="582340at2"/>
<evidence type="ECO:0000256" key="1">
    <source>
        <dbReference type="ARBA" id="ARBA00004240"/>
    </source>
</evidence>
<keyword evidence="3" id="KW-0256">Endoplasmic reticulum</keyword>
<dbReference type="GO" id="GO:0016787">
    <property type="term" value="F:hydrolase activity"/>
    <property type="evidence" value="ECO:0007669"/>
    <property type="project" value="UniProtKB-KW"/>
</dbReference>
<dbReference type="Gene3D" id="3.40.50.1820">
    <property type="entry name" value="alpha/beta hydrolase"/>
    <property type="match status" value="1"/>
</dbReference>
<dbReference type="RefSeq" id="WP_068135654.1">
    <property type="nucleotide sequence ID" value="NZ_CP042914.1"/>
</dbReference>
<keyword evidence="5" id="KW-0378">Hydrolase</keyword>
<dbReference type="PANTHER" id="PTHR48182:SF2">
    <property type="entry name" value="PROTEIN SERAC1"/>
    <property type="match status" value="1"/>
</dbReference>
<dbReference type="PANTHER" id="PTHR48182">
    <property type="entry name" value="PROTEIN SERAC1"/>
    <property type="match status" value="1"/>
</dbReference>
<organism evidence="5 6">
    <name type="scientific">Roseimaritima ulvae</name>
    <dbReference type="NCBI Taxonomy" id="980254"/>
    <lineage>
        <taxon>Bacteria</taxon>
        <taxon>Pseudomonadati</taxon>
        <taxon>Planctomycetota</taxon>
        <taxon>Planctomycetia</taxon>
        <taxon>Pirellulales</taxon>
        <taxon>Pirellulaceae</taxon>
        <taxon>Roseimaritima</taxon>
    </lineage>
</organism>
<dbReference type="EMBL" id="CP042914">
    <property type="protein sequence ID" value="QEG43755.1"/>
    <property type="molecule type" value="Genomic_DNA"/>
</dbReference>
<protein>
    <submittedName>
        <fullName evidence="5">Alpha/beta hydrolase family protein</fullName>
    </submittedName>
</protein>
<dbReference type="GO" id="GO:0016020">
    <property type="term" value="C:membrane"/>
    <property type="evidence" value="ECO:0007669"/>
    <property type="project" value="UniProtKB-SubCell"/>
</dbReference>
<accession>A0A5B9R1R7</accession>
<name>A0A5B9R1R7_9BACT</name>